<evidence type="ECO:0000313" key="1">
    <source>
        <dbReference type="EMBL" id="PKC51135.1"/>
    </source>
</evidence>
<accession>A0A2N0QJB5</accession>
<name>A0A2N0QJB5_9GLOM</name>
<dbReference type="InterPro" id="IPR021247">
    <property type="entry name" value="DUF2785"/>
</dbReference>
<protein>
    <submittedName>
        <fullName evidence="1">Uncharacterized protein</fullName>
    </submittedName>
</protein>
<dbReference type="AlphaFoldDB" id="A0A2N0QJB5"/>
<organism evidence="1 2">
    <name type="scientific">Rhizophagus irregularis</name>
    <dbReference type="NCBI Taxonomy" id="588596"/>
    <lineage>
        <taxon>Eukaryota</taxon>
        <taxon>Fungi</taxon>
        <taxon>Fungi incertae sedis</taxon>
        <taxon>Mucoromycota</taxon>
        <taxon>Glomeromycotina</taxon>
        <taxon>Glomeromycetes</taxon>
        <taxon>Glomerales</taxon>
        <taxon>Glomeraceae</taxon>
        <taxon>Rhizophagus</taxon>
    </lineage>
</organism>
<proteinExistence type="predicted"/>
<evidence type="ECO:0000313" key="2">
    <source>
        <dbReference type="Proteomes" id="UP000232688"/>
    </source>
</evidence>
<gene>
    <name evidence="1" type="ORF">RhiirA1_484444</name>
</gene>
<reference evidence="1 2" key="1">
    <citation type="submission" date="2017-10" db="EMBL/GenBank/DDBJ databases">
        <title>Extensive intraspecific genome diversity in a model arbuscular mycorrhizal fungus.</title>
        <authorList>
            <person name="Chen E.C.H."/>
            <person name="Morin E."/>
            <person name="Baudet D."/>
            <person name="Noel J."/>
            <person name="Ndikumana S."/>
            <person name="Charron P."/>
            <person name="St-Onge C."/>
            <person name="Giorgi J."/>
            <person name="Grigoriev I.V."/>
            <person name="Roux C."/>
            <person name="Martin F.M."/>
            <person name="Corradi N."/>
        </authorList>
    </citation>
    <scope>NUCLEOTIDE SEQUENCE [LARGE SCALE GENOMIC DNA]</scope>
    <source>
        <strain evidence="1 2">A1</strain>
    </source>
</reference>
<dbReference type="Pfam" id="PF10978">
    <property type="entry name" value="DUF2785"/>
    <property type="match status" value="1"/>
</dbReference>
<dbReference type="EMBL" id="LLXH01008250">
    <property type="protein sequence ID" value="PKC51135.1"/>
    <property type="molecule type" value="Genomic_DNA"/>
</dbReference>
<dbReference type="VEuPathDB" id="FungiDB:RhiirA1_484444"/>
<reference evidence="1 2" key="2">
    <citation type="submission" date="2017-10" db="EMBL/GenBank/DDBJ databases">
        <title>Genome analyses suggest a sexual origin of heterokaryosis in a supposedly ancient asexual fungus.</title>
        <authorList>
            <person name="Corradi N."/>
            <person name="Sedzielewska K."/>
            <person name="Noel J."/>
            <person name="Charron P."/>
            <person name="Farinelli L."/>
            <person name="Marton T."/>
            <person name="Kruger M."/>
            <person name="Pelin A."/>
            <person name="Brachmann A."/>
            <person name="Corradi N."/>
        </authorList>
    </citation>
    <scope>NUCLEOTIDE SEQUENCE [LARGE SCALE GENOMIC DNA]</scope>
    <source>
        <strain evidence="1 2">A1</strain>
    </source>
</reference>
<sequence>MKELLTSVIQMNDEERRIYIDENGTQLIDQMLEHIGYPEDELRDKLNYRLFIELLSTQIFSKQQMKQLTLTLRESDFLFLHIGEKGTDSVFTRSFSALWLTGLLYVDAQVPFLTTEEAIETLHA</sequence>
<dbReference type="Proteomes" id="UP000232688">
    <property type="component" value="Unassembled WGS sequence"/>
</dbReference>
<feature type="non-terminal residue" evidence="1">
    <location>
        <position position="124"/>
    </location>
</feature>
<comment type="caution">
    <text evidence="1">The sequence shown here is derived from an EMBL/GenBank/DDBJ whole genome shotgun (WGS) entry which is preliminary data.</text>
</comment>